<organism evidence="1 2">
    <name type="scientific">Peronosclerospora sorghi</name>
    <dbReference type="NCBI Taxonomy" id="230839"/>
    <lineage>
        <taxon>Eukaryota</taxon>
        <taxon>Sar</taxon>
        <taxon>Stramenopiles</taxon>
        <taxon>Oomycota</taxon>
        <taxon>Peronosporomycetes</taxon>
        <taxon>Peronosporales</taxon>
        <taxon>Peronosporaceae</taxon>
        <taxon>Peronosclerospora</taxon>
    </lineage>
</organism>
<gene>
    <name evidence="1" type="ORF">PsorP6_009470</name>
</gene>
<evidence type="ECO:0000313" key="1">
    <source>
        <dbReference type="EMBL" id="KAI9912260.1"/>
    </source>
</evidence>
<proteinExistence type="predicted"/>
<keyword evidence="2" id="KW-1185">Reference proteome</keyword>
<dbReference type="Proteomes" id="UP001163321">
    <property type="component" value="Chromosome 5"/>
</dbReference>
<dbReference type="EMBL" id="CM047584">
    <property type="protein sequence ID" value="KAI9912260.1"/>
    <property type="molecule type" value="Genomic_DNA"/>
</dbReference>
<comment type="caution">
    <text evidence="1">The sequence shown here is derived from an EMBL/GenBank/DDBJ whole genome shotgun (WGS) entry which is preliminary data.</text>
</comment>
<accession>A0ACC0W256</accession>
<protein>
    <submittedName>
        <fullName evidence="1">Uncharacterized protein</fullName>
    </submittedName>
</protein>
<name>A0ACC0W256_9STRA</name>
<evidence type="ECO:0000313" key="2">
    <source>
        <dbReference type="Proteomes" id="UP001163321"/>
    </source>
</evidence>
<reference evidence="1 2" key="1">
    <citation type="journal article" date="2022" name="bioRxiv">
        <title>The genome of the oomycete Peronosclerospora sorghi, a cosmopolitan pathogen of maize and sorghum, is inflated with dispersed pseudogenes.</title>
        <authorList>
            <person name="Fletcher K."/>
            <person name="Martin F."/>
            <person name="Isakeit T."/>
            <person name="Cavanaugh K."/>
            <person name="Magill C."/>
            <person name="Michelmore R."/>
        </authorList>
    </citation>
    <scope>NUCLEOTIDE SEQUENCE [LARGE SCALE GENOMIC DNA]</scope>
    <source>
        <strain evidence="1">P6</strain>
    </source>
</reference>
<sequence>MIIAIVKQRDMYRVLLAQSNIKILEGNAANSLGAQDSAVLIERPSSCHGSVDVGVESKKLREVQMELDDYKMEKQANVKLLLEAMEQERSKCSELLIANIRAQSLVVEKDSAVREAEFLRKNEEILHAELTTLRLDNTNLLNLMESTRRMESAREERERREQKKIVTLETNLHDAYEKIDVKELTCGAQAVAADREKQAAVDELTKLKERHSQMNEQHGRPEEQKKALEEKTVLLEKETTQLRDTLRKGAGVAASERMAALEV</sequence>